<feature type="repeat" description="Solcar" evidence="9">
    <location>
        <begin position="34"/>
        <end position="122"/>
    </location>
</feature>
<evidence type="ECO:0000256" key="10">
    <source>
        <dbReference type="RuleBase" id="RU000488"/>
    </source>
</evidence>
<dbReference type="SUPFAM" id="SSF103506">
    <property type="entry name" value="Mitochondrial carrier"/>
    <property type="match status" value="1"/>
</dbReference>
<keyword evidence="5" id="KW-0677">Repeat</keyword>
<dbReference type="GO" id="GO:0031966">
    <property type="term" value="C:mitochondrial membrane"/>
    <property type="evidence" value="ECO:0007669"/>
    <property type="project" value="UniProtKB-SubCell"/>
</dbReference>
<evidence type="ECO:0000256" key="1">
    <source>
        <dbReference type="ARBA" id="ARBA00004225"/>
    </source>
</evidence>
<dbReference type="InterPro" id="IPR050567">
    <property type="entry name" value="Mitochondrial_Carrier"/>
</dbReference>
<dbReference type="InterPro" id="IPR018108">
    <property type="entry name" value="MCP_transmembrane"/>
</dbReference>
<dbReference type="PANTHER" id="PTHR45624">
    <property type="entry name" value="MITOCHONDRIAL BASIC AMINO ACIDS TRANSPORTER-RELATED"/>
    <property type="match status" value="1"/>
</dbReference>
<keyword evidence="3 10" id="KW-0813">Transport</keyword>
<evidence type="ECO:0000256" key="9">
    <source>
        <dbReference type="PROSITE-ProRule" id="PRU00282"/>
    </source>
</evidence>
<evidence type="ECO:0000256" key="5">
    <source>
        <dbReference type="ARBA" id="ARBA00022737"/>
    </source>
</evidence>
<evidence type="ECO:0000256" key="7">
    <source>
        <dbReference type="ARBA" id="ARBA00023128"/>
    </source>
</evidence>
<comment type="subcellular location">
    <subcellularLocation>
        <location evidence="1">Mitochondrion membrane</location>
        <topology evidence="1">Multi-pass membrane protein</topology>
    </subcellularLocation>
</comment>
<keyword evidence="11" id="KW-1185">Reference proteome</keyword>
<evidence type="ECO:0000256" key="2">
    <source>
        <dbReference type="ARBA" id="ARBA00006375"/>
    </source>
</evidence>
<dbReference type="GO" id="GO:0005289">
    <property type="term" value="F:high-affinity L-arginine transmembrane transporter activity"/>
    <property type="evidence" value="ECO:0007669"/>
    <property type="project" value="TreeGrafter"/>
</dbReference>
<dbReference type="PANTHER" id="PTHR45624:SF61">
    <property type="entry name" value="MITOCHONDRIAL BASIC AMINO ACIDS TRANSPORTER"/>
    <property type="match status" value="1"/>
</dbReference>
<sequence length="300" mass="33166">MNLGLTSPLASLTAINAIVFGVHGSVSREFKDPESLKAHFLAGCAAGMFQSFIAAPSERLKLLIQIQSDAAHTVYRSPIHAARSLVATKGFGTLSRGFLATLLRDCPAFGIYFASYEWMARSMSKDGSMESLTGPQLLLAGGKLNNNTVCIDVTHYFALFLAEIPINNFSGGAGMLSWLFNYPTDVVKTRFQANESYKNYWECIRTTYAEGGIRMFYVGLGSTLIRAFPSNAATFFTVEWTYRLLLDFNILSVGSAAEQHLQIHKRHICMSDFWSMNCLYLLPEAGSTSIDPMIHGCRFL</sequence>
<dbReference type="PROSITE" id="PS50920">
    <property type="entry name" value="SOLCAR"/>
    <property type="match status" value="2"/>
</dbReference>
<organism evidence="11 12">
    <name type="scientific">Heterorhabditis bacteriophora</name>
    <name type="common">Entomopathogenic nematode worm</name>
    <dbReference type="NCBI Taxonomy" id="37862"/>
    <lineage>
        <taxon>Eukaryota</taxon>
        <taxon>Metazoa</taxon>
        <taxon>Ecdysozoa</taxon>
        <taxon>Nematoda</taxon>
        <taxon>Chromadorea</taxon>
        <taxon>Rhabditida</taxon>
        <taxon>Rhabditina</taxon>
        <taxon>Rhabditomorpha</taxon>
        <taxon>Strongyloidea</taxon>
        <taxon>Heterorhabditidae</taxon>
        <taxon>Heterorhabditis</taxon>
    </lineage>
</organism>
<protein>
    <submittedName>
        <fullName evidence="12">Mitochondrial carrier protein</fullName>
    </submittedName>
</protein>
<keyword evidence="4 9" id="KW-0812">Transmembrane</keyword>
<keyword evidence="8 9" id="KW-0472">Membrane</keyword>
<evidence type="ECO:0000256" key="6">
    <source>
        <dbReference type="ARBA" id="ARBA00022989"/>
    </source>
</evidence>
<keyword evidence="7" id="KW-0496">Mitochondrion</keyword>
<evidence type="ECO:0000256" key="8">
    <source>
        <dbReference type="ARBA" id="ARBA00023136"/>
    </source>
</evidence>
<evidence type="ECO:0000313" key="12">
    <source>
        <dbReference type="WBParaSite" id="Hba_19270"/>
    </source>
</evidence>
<accession>A0A1I7XNB2</accession>
<evidence type="ECO:0000313" key="11">
    <source>
        <dbReference type="Proteomes" id="UP000095283"/>
    </source>
</evidence>
<evidence type="ECO:0000256" key="3">
    <source>
        <dbReference type="ARBA" id="ARBA00022448"/>
    </source>
</evidence>
<keyword evidence="6" id="KW-1133">Transmembrane helix</keyword>
<dbReference type="Proteomes" id="UP000095283">
    <property type="component" value="Unplaced"/>
</dbReference>
<reference evidence="12" key="1">
    <citation type="submission" date="2016-11" db="UniProtKB">
        <authorList>
            <consortium name="WormBaseParasite"/>
        </authorList>
    </citation>
    <scope>IDENTIFICATION</scope>
</reference>
<dbReference type="InterPro" id="IPR023395">
    <property type="entry name" value="MCP_dom_sf"/>
</dbReference>
<dbReference type="Pfam" id="PF00153">
    <property type="entry name" value="Mito_carr"/>
    <property type="match status" value="2"/>
</dbReference>
<dbReference type="GO" id="GO:1990575">
    <property type="term" value="P:mitochondrial L-ornithine transmembrane transport"/>
    <property type="evidence" value="ECO:0007669"/>
    <property type="project" value="TreeGrafter"/>
</dbReference>
<comment type="similarity">
    <text evidence="2 10">Belongs to the mitochondrial carrier (TC 2.A.29) family.</text>
</comment>
<proteinExistence type="inferred from homology"/>
<evidence type="ECO:0000256" key="4">
    <source>
        <dbReference type="ARBA" id="ARBA00022692"/>
    </source>
</evidence>
<dbReference type="WBParaSite" id="Hba_19270">
    <property type="protein sequence ID" value="Hba_19270"/>
    <property type="gene ID" value="Hba_19270"/>
</dbReference>
<feature type="repeat" description="Solcar" evidence="9">
    <location>
        <begin position="161"/>
        <end position="244"/>
    </location>
</feature>
<dbReference type="Gene3D" id="1.50.40.10">
    <property type="entry name" value="Mitochondrial carrier domain"/>
    <property type="match status" value="1"/>
</dbReference>
<name>A0A1I7XNB2_HETBA</name>
<dbReference type="AlphaFoldDB" id="A0A1I7XNB2"/>